<name>A0A2S8A767_9FLAO</name>
<dbReference type="EMBL" id="PSZM01000046">
    <property type="protein sequence ID" value="PQL90417.1"/>
    <property type="molecule type" value="Genomic_DNA"/>
</dbReference>
<dbReference type="Pfam" id="PF03724">
    <property type="entry name" value="META"/>
    <property type="match status" value="1"/>
</dbReference>
<dbReference type="OrthoDB" id="880459at2"/>
<keyword evidence="1" id="KW-0732">Signal</keyword>
<gene>
    <name evidence="3" type="ORF">C4S77_11010</name>
</gene>
<evidence type="ECO:0000256" key="1">
    <source>
        <dbReference type="SAM" id="SignalP"/>
    </source>
</evidence>
<dbReference type="PANTHER" id="PTHR35535:SF1">
    <property type="entry name" value="HEAT SHOCK PROTEIN HSLJ"/>
    <property type="match status" value="1"/>
</dbReference>
<dbReference type="PROSITE" id="PS51257">
    <property type="entry name" value="PROKAR_LIPOPROTEIN"/>
    <property type="match status" value="1"/>
</dbReference>
<dbReference type="Proteomes" id="UP000238042">
    <property type="component" value="Unassembled WGS sequence"/>
</dbReference>
<keyword evidence="4" id="KW-1185">Reference proteome</keyword>
<evidence type="ECO:0000259" key="2">
    <source>
        <dbReference type="Pfam" id="PF03724"/>
    </source>
</evidence>
<evidence type="ECO:0000313" key="3">
    <source>
        <dbReference type="EMBL" id="PQL90417.1"/>
    </source>
</evidence>
<dbReference type="PANTHER" id="PTHR35535">
    <property type="entry name" value="HEAT SHOCK PROTEIN HSLJ"/>
    <property type="match status" value="1"/>
</dbReference>
<dbReference type="RefSeq" id="WP_105247591.1">
    <property type="nucleotide sequence ID" value="NZ_PSZM01000046.1"/>
</dbReference>
<comment type="caution">
    <text evidence="3">The sequence shown here is derived from an EMBL/GenBank/DDBJ whole genome shotgun (WGS) entry which is preliminary data.</text>
</comment>
<feature type="signal peptide" evidence="1">
    <location>
        <begin position="1"/>
        <end position="20"/>
    </location>
</feature>
<feature type="chain" id="PRO_5015478715" description="DUF306 domain-containing protein" evidence="1">
    <location>
        <begin position="21"/>
        <end position="150"/>
    </location>
</feature>
<proteinExistence type="predicted"/>
<dbReference type="InterPro" id="IPR038670">
    <property type="entry name" value="HslJ-like_sf"/>
</dbReference>
<feature type="domain" description="DUF306" evidence="2">
    <location>
        <begin position="41"/>
        <end position="145"/>
    </location>
</feature>
<dbReference type="Gene3D" id="2.40.128.270">
    <property type="match status" value="1"/>
</dbReference>
<protein>
    <recommendedName>
        <fullName evidence="2">DUF306 domain-containing protein</fullName>
    </recommendedName>
</protein>
<accession>A0A2S8A767</accession>
<organism evidence="3 4">
    <name type="scientific">Apibacter adventoris</name>
    <dbReference type="NCBI Taxonomy" id="1679466"/>
    <lineage>
        <taxon>Bacteria</taxon>
        <taxon>Pseudomonadati</taxon>
        <taxon>Bacteroidota</taxon>
        <taxon>Flavobacteriia</taxon>
        <taxon>Flavobacteriales</taxon>
        <taxon>Weeksellaceae</taxon>
        <taxon>Apibacter</taxon>
    </lineage>
</organism>
<reference evidence="3 4" key="1">
    <citation type="submission" date="2018-02" db="EMBL/GenBank/DDBJ databases">
        <title>Genome sequences of Apibacter spp., gut symbionts of Asian honey bees.</title>
        <authorList>
            <person name="Kwong W.K."/>
            <person name="Steele M.I."/>
            <person name="Moran N.A."/>
        </authorList>
    </citation>
    <scope>NUCLEOTIDE SEQUENCE [LARGE SCALE GENOMIC DNA]</scope>
    <source>
        <strain evidence="4">wkB301</strain>
    </source>
</reference>
<sequence length="150" mass="16340">MKKIISSALLILALSFAMQSCNSTKNNNSSKSQSKEIANKLKGTWTLSSIDGITANNAFKGEIPSITFDFNSHKVNGNSGCNQYNGGFSLIGNIFTPTPMMSTFMSCPEVNQENKYIELISKKSTLVLKNNNLQFVQNGKTVLVFTPSAN</sequence>
<dbReference type="InterPro" id="IPR053147">
    <property type="entry name" value="Hsp_HslJ-like"/>
</dbReference>
<evidence type="ECO:0000313" key="4">
    <source>
        <dbReference type="Proteomes" id="UP000238042"/>
    </source>
</evidence>
<dbReference type="InterPro" id="IPR005184">
    <property type="entry name" value="DUF306_Meta_HslJ"/>
</dbReference>
<dbReference type="AlphaFoldDB" id="A0A2S8A767"/>